<protein>
    <submittedName>
        <fullName evidence="1">Uncharacterized protein</fullName>
    </submittedName>
</protein>
<dbReference type="EMBL" id="BMAU01021233">
    <property type="protein sequence ID" value="GFY02325.1"/>
    <property type="molecule type" value="Genomic_DNA"/>
</dbReference>
<evidence type="ECO:0000313" key="2">
    <source>
        <dbReference type="Proteomes" id="UP000887159"/>
    </source>
</evidence>
<evidence type="ECO:0000313" key="1">
    <source>
        <dbReference type="EMBL" id="GFY02325.1"/>
    </source>
</evidence>
<proteinExistence type="predicted"/>
<keyword evidence="2" id="KW-1185">Reference proteome</keyword>
<reference evidence="1" key="1">
    <citation type="submission" date="2020-08" db="EMBL/GenBank/DDBJ databases">
        <title>Multicomponent nature underlies the extraordinary mechanical properties of spider dragline silk.</title>
        <authorList>
            <person name="Kono N."/>
            <person name="Nakamura H."/>
            <person name="Mori M."/>
            <person name="Yoshida Y."/>
            <person name="Ohtoshi R."/>
            <person name="Malay A.D."/>
            <person name="Moran D.A.P."/>
            <person name="Tomita M."/>
            <person name="Numata K."/>
            <person name="Arakawa K."/>
        </authorList>
    </citation>
    <scope>NUCLEOTIDE SEQUENCE</scope>
</reference>
<gene>
    <name evidence="1" type="ORF">TNCV_3502071</name>
</gene>
<organism evidence="1 2">
    <name type="scientific">Trichonephila clavipes</name>
    <name type="common">Golden silk orbweaver</name>
    <name type="synonym">Nephila clavipes</name>
    <dbReference type="NCBI Taxonomy" id="2585209"/>
    <lineage>
        <taxon>Eukaryota</taxon>
        <taxon>Metazoa</taxon>
        <taxon>Ecdysozoa</taxon>
        <taxon>Arthropoda</taxon>
        <taxon>Chelicerata</taxon>
        <taxon>Arachnida</taxon>
        <taxon>Araneae</taxon>
        <taxon>Araneomorphae</taxon>
        <taxon>Entelegynae</taxon>
        <taxon>Araneoidea</taxon>
        <taxon>Nephilidae</taxon>
        <taxon>Trichonephila</taxon>
    </lineage>
</organism>
<dbReference type="AlphaFoldDB" id="A0A8X6S0I9"/>
<dbReference type="Proteomes" id="UP000887159">
    <property type="component" value="Unassembled WGS sequence"/>
</dbReference>
<name>A0A8X6S0I9_TRICX</name>
<comment type="caution">
    <text evidence="1">The sequence shown here is derived from an EMBL/GenBank/DDBJ whole genome shotgun (WGS) entry which is preliminary data.</text>
</comment>
<accession>A0A8X6S0I9</accession>
<sequence>MPWGTSGFSGMEFEDNCFRASSSGSQMVIATNSRPAVPSRGFQFCQVLCPKPDLTKGRQSSFVTPITLGLHDAGVLRVYVTPLSALVSGVTEDIRAPLRSQVLGSKPKYVLRVSQALGPQ</sequence>